<proteinExistence type="predicted"/>
<dbReference type="InterPro" id="IPR000195">
    <property type="entry name" value="Rab-GAP-TBC_dom"/>
</dbReference>
<dbReference type="PROSITE" id="PS50086">
    <property type="entry name" value="TBC_RABGAP"/>
    <property type="match status" value="1"/>
</dbReference>
<dbReference type="OrthoDB" id="17687at2759"/>
<dbReference type="Gene3D" id="2.30.29.30">
    <property type="entry name" value="Pleckstrin-homology domain (PH domain)/Phosphotyrosine-binding domain (PTB)"/>
    <property type="match status" value="2"/>
</dbReference>
<dbReference type="GO" id="GO:0005096">
    <property type="term" value="F:GTPase activator activity"/>
    <property type="evidence" value="ECO:0007669"/>
    <property type="project" value="TreeGrafter"/>
</dbReference>
<dbReference type="SUPFAM" id="SSF47923">
    <property type="entry name" value="Ypt/Rab-GAP domain of gyp1p"/>
    <property type="match status" value="1"/>
</dbReference>
<dbReference type="Pfam" id="PF00566">
    <property type="entry name" value="RabGAP-TBC"/>
    <property type="match status" value="1"/>
</dbReference>
<gene>
    <name evidence="2" type="ORF">SYNPS1DRAFT_21482</name>
</gene>
<evidence type="ECO:0000313" key="3">
    <source>
        <dbReference type="Proteomes" id="UP000278143"/>
    </source>
</evidence>
<dbReference type="PANTHER" id="PTHR47219:SF20">
    <property type="entry name" value="TBC1 DOMAIN FAMILY MEMBER 2B"/>
    <property type="match status" value="1"/>
</dbReference>
<feature type="domain" description="Rab-GAP TBC" evidence="1">
    <location>
        <begin position="479"/>
        <end position="600"/>
    </location>
</feature>
<sequence>MFTTPARCETGQFWNEIEERGPFVLQQLKTSNNALLRNVLGTIRNVLDTKQSSFRIVFKSDIFVQYVLALAETRTSIDKPWRWIEDNMLREVSQLDNVLDRENYVISKVKSLVAEESQDDDPDSKFMSAARAFRRTFDIPDSERLVNYYSCAYQGVNQGWMYISEYSLCFYAFILGVETKLQILLRDVKDVRKEKSKRGLVPDSIVLTTRDGKEFFFSNLFHREDTFDTLIQLININAERLLRGHAESVLLFHDDDESSSSPGAQGKRTLRQGLEDRKRNLSFHRLFNLPSTERIVSECDATLQLILEPSREFQGKVYLSDHFLTFYATERDACRWALPLFGIRRVERVASSPYTIALAITNWHQMMTVIRLEGHLSTGDHFCTAFKEQLKRRGRTMKSLRPFLETCYSESLLADHGTPPLSGLGVVHGYPDDKGAPAAAGKKSKNTAKLDHWKKYLTDYGRNLTAVRESSFSRLVRIGLPNQLRGEVWELCCGAMYHRCMYPDQYAQLLKDHEGVMSLSIEEIEKDLNRSLPEYPAYQSPEGIETLRRVLVAYAWKNPKLGYCQAMNIVVSALLIYMSEEQAFWTLNVICEHLLPGYYR</sequence>
<evidence type="ECO:0000313" key="2">
    <source>
        <dbReference type="EMBL" id="RKP26835.1"/>
    </source>
</evidence>
<dbReference type="InterPro" id="IPR011993">
    <property type="entry name" value="PH-like_dom_sf"/>
</dbReference>
<dbReference type="EMBL" id="KZ989323">
    <property type="protein sequence ID" value="RKP26835.1"/>
    <property type="molecule type" value="Genomic_DNA"/>
</dbReference>
<accession>A0A4P9Z359</accession>
<keyword evidence="3" id="KW-1185">Reference proteome</keyword>
<dbReference type="SMART" id="SM00568">
    <property type="entry name" value="GRAM"/>
    <property type="match status" value="2"/>
</dbReference>
<dbReference type="FunFam" id="1.10.8.270:FF:000015">
    <property type="entry name" value="GTPase activating protein (Gyp2)"/>
    <property type="match status" value="1"/>
</dbReference>
<organism evidence="2 3">
    <name type="scientific">Syncephalis pseudoplumigaleata</name>
    <dbReference type="NCBI Taxonomy" id="1712513"/>
    <lineage>
        <taxon>Eukaryota</taxon>
        <taxon>Fungi</taxon>
        <taxon>Fungi incertae sedis</taxon>
        <taxon>Zoopagomycota</taxon>
        <taxon>Zoopagomycotina</taxon>
        <taxon>Zoopagomycetes</taxon>
        <taxon>Zoopagales</taxon>
        <taxon>Piptocephalidaceae</taxon>
        <taxon>Syncephalis</taxon>
    </lineage>
</organism>
<dbReference type="GO" id="GO:0031267">
    <property type="term" value="F:small GTPase binding"/>
    <property type="evidence" value="ECO:0007669"/>
    <property type="project" value="TreeGrafter"/>
</dbReference>
<dbReference type="Proteomes" id="UP000278143">
    <property type="component" value="Unassembled WGS sequence"/>
</dbReference>
<dbReference type="SMART" id="SM00164">
    <property type="entry name" value="TBC"/>
    <property type="match status" value="1"/>
</dbReference>
<reference evidence="3" key="1">
    <citation type="journal article" date="2018" name="Nat. Microbiol.">
        <title>Leveraging single-cell genomics to expand the fungal tree of life.</title>
        <authorList>
            <person name="Ahrendt S.R."/>
            <person name="Quandt C.A."/>
            <person name="Ciobanu D."/>
            <person name="Clum A."/>
            <person name="Salamov A."/>
            <person name="Andreopoulos B."/>
            <person name="Cheng J.F."/>
            <person name="Woyke T."/>
            <person name="Pelin A."/>
            <person name="Henrissat B."/>
            <person name="Reynolds N.K."/>
            <person name="Benny G.L."/>
            <person name="Smith M.E."/>
            <person name="James T.Y."/>
            <person name="Grigoriev I.V."/>
        </authorList>
    </citation>
    <scope>NUCLEOTIDE SEQUENCE [LARGE SCALE GENOMIC DNA]</scope>
    <source>
        <strain evidence="3">Benny S71-1</strain>
    </source>
</reference>
<dbReference type="Gene3D" id="1.10.10.750">
    <property type="entry name" value="Ypt/Rab-GAP domain of gyp1p, domain 1"/>
    <property type="match status" value="1"/>
</dbReference>
<dbReference type="InterPro" id="IPR004182">
    <property type="entry name" value="GRAM"/>
</dbReference>
<name>A0A4P9Z359_9FUNG</name>
<dbReference type="AlphaFoldDB" id="A0A4P9Z359"/>
<protein>
    <recommendedName>
        <fullName evidence="1">Rab-GAP TBC domain-containing protein</fullName>
    </recommendedName>
</protein>
<evidence type="ECO:0000259" key="1">
    <source>
        <dbReference type="PROSITE" id="PS50086"/>
    </source>
</evidence>
<dbReference type="PANTHER" id="PTHR47219">
    <property type="entry name" value="RAB GTPASE-ACTIVATING PROTEIN 1-LIKE"/>
    <property type="match status" value="1"/>
</dbReference>
<dbReference type="InterPro" id="IPR050302">
    <property type="entry name" value="Rab_GAP_TBC_domain"/>
</dbReference>
<dbReference type="Pfam" id="PF02893">
    <property type="entry name" value="GRAM"/>
    <property type="match status" value="2"/>
</dbReference>
<dbReference type="InterPro" id="IPR035969">
    <property type="entry name" value="Rab-GAP_TBC_sf"/>
</dbReference>
<dbReference type="Gene3D" id="1.10.8.270">
    <property type="entry name" value="putative rabgap domain of human tbc1 domain family member 14 like domains"/>
    <property type="match status" value="1"/>
</dbReference>